<dbReference type="OrthoDB" id="79932at2759"/>
<dbReference type="AlphaFoldDB" id="A0A976FHC4"/>
<proteinExistence type="predicted"/>
<name>A0A976FHC4_BRELC</name>
<evidence type="ECO:0000313" key="3">
    <source>
        <dbReference type="Proteomes" id="UP000294530"/>
    </source>
</evidence>
<feature type="region of interest" description="Disordered" evidence="1">
    <location>
        <begin position="194"/>
        <end position="217"/>
    </location>
</feature>
<accession>A0A976FHC4</accession>
<feature type="region of interest" description="Disordered" evidence="1">
    <location>
        <begin position="313"/>
        <end position="334"/>
    </location>
</feature>
<dbReference type="Proteomes" id="UP000294530">
    <property type="component" value="Unassembled WGS sequence"/>
</dbReference>
<feature type="compositionally biased region" description="Basic residues" evidence="1">
    <location>
        <begin position="1"/>
        <end position="19"/>
    </location>
</feature>
<dbReference type="GeneID" id="94352250"/>
<comment type="caution">
    <text evidence="2">The sequence shown here is derived from an EMBL/GenBank/DDBJ whole genome shotgun (WGS) entry which is preliminary data.</text>
</comment>
<organism evidence="2 3">
    <name type="scientific">Bremia lactucae</name>
    <name type="common">Lettuce downy mildew</name>
    <dbReference type="NCBI Taxonomy" id="4779"/>
    <lineage>
        <taxon>Eukaryota</taxon>
        <taxon>Sar</taxon>
        <taxon>Stramenopiles</taxon>
        <taxon>Oomycota</taxon>
        <taxon>Peronosporomycetes</taxon>
        <taxon>Peronosporales</taxon>
        <taxon>Peronosporaceae</taxon>
        <taxon>Bremia</taxon>
    </lineage>
</organism>
<feature type="compositionally biased region" description="Polar residues" evidence="1">
    <location>
        <begin position="201"/>
        <end position="217"/>
    </location>
</feature>
<dbReference type="KEGG" id="blac:94352250"/>
<gene>
    <name evidence="2" type="ORF">CCR75_008527</name>
</gene>
<evidence type="ECO:0000313" key="2">
    <source>
        <dbReference type="EMBL" id="TDH66865.1"/>
    </source>
</evidence>
<evidence type="ECO:0000256" key="1">
    <source>
        <dbReference type="SAM" id="MobiDB-lite"/>
    </source>
</evidence>
<feature type="compositionally biased region" description="Basic and acidic residues" evidence="1">
    <location>
        <begin position="323"/>
        <end position="332"/>
    </location>
</feature>
<feature type="compositionally biased region" description="Polar residues" evidence="1">
    <location>
        <begin position="29"/>
        <end position="47"/>
    </location>
</feature>
<keyword evidence="3" id="KW-1185">Reference proteome</keyword>
<feature type="region of interest" description="Disordered" evidence="1">
    <location>
        <begin position="269"/>
        <end position="289"/>
    </location>
</feature>
<dbReference type="EMBL" id="SHOA02000014">
    <property type="protein sequence ID" value="TDH66865.1"/>
    <property type="molecule type" value="Genomic_DNA"/>
</dbReference>
<dbReference type="RefSeq" id="XP_067816364.1">
    <property type="nucleotide sequence ID" value="XM_067966579.1"/>
</dbReference>
<feature type="region of interest" description="Disordered" evidence="1">
    <location>
        <begin position="1"/>
        <end position="56"/>
    </location>
</feature>
<protein>
    <submittedName>
        <fullName evidence="2">Uncharacterized protein</fullName>
    </submittedName>
</protein>
<sequence length="756" mass="82257">MESGRVRGKGKRSKSKRNKMATGPKKVMESSSEDQINAISSSAQEKASTVFHKPLMSKSKRKRVKKVITADFPPLKTAQTLSNVKVASASLTSAKMVVQTPSAASVKPHVVSLTGVKKKKRKLITVVLKEEKVAHRTVTDDFISNGPILEATESPAVTKKRKKIAVLSHVSASPAAGIKPTTTSAVEPFHLDSKKTERSFKNTTKKAVTAHETTSPRKSVKKVKIVASSLTTASLNDASQANVKKLKANTQLKQQEMQQFQELQTKASDAKAHVPGSDEAETLASDAKESMQNTENLNLELPLRLHTASPMISKPQPITLSSTKRDKSKTDHGTSATILTSTTELILPKVSNSTILPNHGSKRRLSIEHAFGTASDETLQPSPKRIAISNIRSDGIDNVVPESDTPNLSDVNTNESHALAKREAMITTPTKYSSTQISQATTYEFDHALPVNQPFHANPLEDKASMTLTPEKKVNSEESTIANVKELQTAVEFTSASPKKSSPSFANKDVFEKVEAAKKVGFSLNSQTCVEKMTMDAGDPNILRSCKSSDSIQATTSTPMCPQESWGASFGMALPSEHSSTGLREVSTTPLSSWFLSKGCANFVKKVDFMHDPSDDDKIVRSQHLAIPSGAENSLPKQITSNLKKNAFLESLGNNSSWRSWYGDVDVHNILDPPLSHIPEKLRVHDALLVNPIEPTINTKVTAPLNETSNLDSLEAAIRQEKQRGITFSLQLLMMLQGKTVSGKSLEEEYELPSTE</sequence>
<reference evidence="2 3" key="1">
    <citation type="journal article" date="2021" name="Genome Biol.">
        <title>AFLAP: assembly-free linkage analysis pipeline using k-mers from genome sequencing data.</title>
        <authorList>
            <person name="Fletcher K."/>
            <person name="Zhang L."/>
            <person name="Gil J."/>
            <person name="Han R."/>
            <person name="Cavanaugh K."/>
            <person name="Michelmore R."/>
        </authorList>
    </citation>
    <scope>NUCLEOTIDE SEQUENCE [LARGE SCALE GENOMIC DNA]</scope>
    <source>
        <strain evidence="2 3">SF5</strain>
    </source>
</reference>